<accession>A0A0C9WTB1</accession>
<protein>
    <submittedName>
        <fullName evidence="1">Uncharacterized protein</fullName>
    </submittedName>
</protein>
<evidence type="ECO:0000313" key="1">
    <source>
        <dbReference type="EMBL" id="KIJ91458.1"/>
    </source>
</evidence>
<keyword evidence="2" id="KW-1185">Reference proteome</keyword>
<proteinExistence type="predicted"/>
<feature type="non-terminal residue" evidence="1">
    <location>
        <position position="91"/>
    </location>
</feature>
<organism evidence="1 2">
    <name type="scientific">Laccaria amethystina LaAM-08-1</name>
    <dbReference type="NCBI Taxonomy" id="1095629"/>
    <lineage>
        <taxon>Eukaryota</taxon>
        <taxon>Fungi</taxon>
        <taxon>Dikarya</taxon>
        <taxon>Basidiomycota</taxon>
        <taxon>Agaricomycotina</taxon>
        <taxon>Agaricomycetes</taxon>
        <taxon>Agaricomycetidae</taxon>
        <taxon>Agaricales</taxon>
        <taxon>Agaricineae</taxon>
        <taxon>Hydnangiaceae</taxon>
        <taxon>Laccaria</taxon>
    </lineage>
</organism>
<evidence type="ECO:0000313" key="2">
    <source>
        <dbReference type="Proteomes" id="UP000054477"/>
    </source>
</evidence>
<dbReference type="Proteomes" id="UP000054477">
    <property type="component" value="Unassembled WGS sequence"/>
</dbReference>
<name>A0A0C9WTB1_9AGAR</name>
<reference evidence="2" key="2">
    <citation type="submission" date="2015-01" db="EMBL/GenBank/DDBJ databases">
        <title>Evolutionary Origins and Diversification of the Mycorrhizal Mutualists.</title>
        <authorList>
            <consortium name="DOE Joint Genome Institute"/>
            <consortium name="Mycorrhizal Genomics Consortium"/>
            <person name="Kohler A."/>
            <person name="Kuo A."/>
            <person name="Nagy L.G."/>
            <person name="Floudas D."/>
            <person name="Copeland A."/>
            <person name="Barry K.W."/>
            <person name="Cichocki N."/>
            <person name="Veneault-Fourrey C."/>
            <person name="LaButti K."/>
            <person name="Lindquist E.A."/>
            <person name="Lipzen A."/>
            <person name="Lundell T."/>
            <person name="Morin E."/>
            <person name="Murat C."/>
            <person name="Riley R."/>
            <person name="Ohm R."/>
            <person name="Sun H."/>
            <person name="Tunlid A."/>
            <person name="Henrissat B."/>
            <person name="Grigoriev I.V."/>
            <person name="Hibbett D.S."/>
            <person name="Martin F."/>
        </authorList>
    </citation>
    <scope>NUCLEOTIDE SEQUENCE [LARGE SCALE GENOMIC DNA]</scope>
    <source>
        <strain evidence="2">LaAM-08-1</strain>
    </source>
</reference>
<dbReference type="HOGENOM" id="CLU_2432860_0_0_1"/>
<sequence length="91" mass="10382">MYLSSSSLETIPLLQSDKRLKFVQSKTALEVERLNSKSYILRPTPLPRPSLALPHVSTKVEHDPLSPPHFTPVDEQVFHYNSTLPRPHSDH</sequence>
<dbReference type="EMBL" id="KN839004">
    <property type="protein sequence ID" value="KIJ91458.1"/>
    <property type="molecule type" value="Genomic_DNA"/>
</dbReference>
<reference evidence="1 2" key="1">
    <citation type="submission" date="2014-04" db="EMBL/GenBank/DDBJ databases">
        <authorList>
            <consortium name="DOE Joint Genome Institute"/>
            <person name="Kuo A."/>
            <person name="Kohler A."/>
            <person name="Nagy L.G."/>
            <person name="Floudas D."/>
            <person name="Copeland A."/>
            <person name="Barry K.W."/>
            <person name="Cichocki N."/>
            <person name="Veneault-Fourrey C."/>
            <person name="LaButti K."/>
            <person name="Lindquist E.A."/>
            <person name="Lipzen A."/>
            <person name="Lundell T."/>
            <person name="Morin E."/>
            <person name="Murat C."/>
            <person name="Sun H."/>
            <person name="Tunlid A."/>
            <person name="Henrissat B."/>
            <person name="Grigoriev I.V."/>
            <person name="Hibbett D.S."/>
            <person name="Martin F."/>
            <person name="Nordberg H.P."/>
            <person name="Cantor M.N."/>
            <person name="Hua S.X."/>
        </authorList>
    </citation>
    <scope>NUCLEOTIDE SEQUENCE [LARGE SCALE GENOMIC DNA]</scope>
    <source>
        <strain evidence="1 2">LaAM-08-1</strain>
    </source>
</reference>
<gene>
    <name evidence="1" type="ORF">K443DRAFT_65203</name>
</gene>
<dbReference type="AlphaFoldDB" id="A0A0C9WTB1"/>